<dbReference type="InterPro" id="IPR005119">
    <property type="entry name" value="LysR_subst-bd"/>
</dbReference>
<dbReference type="PRINTS" id="PR00039">
    <property type="entry name" value="HTHLYSR"/>
</dbReference>
<dbReference type="CDD" id="cd05466">
    <property type="entry name" value="PBP2_LTTR_substrate"/>
    <property type="match status" value="1"/>
</dbReference>
<dbReference type="InterPro" id="IPR000847">
    <property type="entry name" value="LysR_HTH_N"/>
</dbReference>
<feature type="domain" description="HTH lysR-type" evidence="5">
    <location>
        <begin position="28"/>
        <end position="85"/>
    </location>
</feature>
<evidence type="ECO:0000256" key="1">
    <source>
        <dbReference type="ARBA" id="ARBA00009437"/>
    </source>
</evidence>
<organism evidence="6 7">
    <name type="scientific">Citrobacter europaeus</name>
    <dbReference type="NCBI Taxonomy" id="1914243"/>
    <lineage>
        <taxon>Bacteria</taxon>
        <taxon>Pseudomonadati</taxon>
        <taxon>Pseudomonadota</taxon>
        <taxon>Gammaproteobacteria</taxon>
        <taxon>Enterobacterales</taxon>
        <taxon>Enterobacteriaceae</taxon>
        <taxon>Citrobacter</taxon>
    </lineage>
</organism>
<evidence type="ECO:0000256" key="2">
    <source>
        <dbReference type="ARBA" id="ARBA00023015"/>
    </source>
</evidence>
<accession>A0ABY0JS87</accession>
<dbReference type="NCBIfam" id="NF007488">
    <property type="entry name" value="PRK10082.1"/>
    <property type="match status" value="1"/>
</dbReference>
<evidence type="ECO:0000313" key="7">
    <source>
        <dbReference type="Proteomes" id="UP000195338"/>
    </source>
</evidence>
<evidence type="ECO:0000256" key="3">
    <source>
        <dbReference type="ARBA" id="ARBA00023125"/>
    </source>
</evidence>
<protein>
    <submittedName>
        <fullName evidence="6">LysR family transcriptional regulator QseA</fullName>
    </submittedName>
</protein>
<sequence length="327" mass="37131">MSSAQIFRHDAKDSLAYLNICVTGMKNIETKWLYDFLTLEACRHFSQAAEERNISQPAFSRRIKALESAVGVLLFDRTTSPLQLTEEGKLFHSQTRSLLQQLECNLDELSGHNLLGVPNIKIAAAHSLSLTMLPRLVHSMAAWGEEFVWHVEAIDVVQAVNTLREGKSDFIFSFRDEDLMQSPFCGLKVFESELYPVCAADAQGKALFDIYQPQAPILNYTSTSYMGRLVNRHLAEVGGISARTLFMSSMSELLKNMALDGHGIAWLPAWTIVNELRDKRLVCLQTPELMVPIQAYIYRMDTRLNKTAEHFWRILYNHMPEDLVSLT</sequence>
<keyword evidence="2" id="KW-0805">Transcription regulation</keyword>
<evidence type="ECO:0000256" key="4">
    <source>
        <dbReference type="ARBA" id="ARBA00023163"/>
    </source>
</evidence>
<dbReference type="Gene3D" id="1.10.10.10">
    <property type="entry name" value="Winged helix-like DNA-binding domain superfamily/Winged helix DNA-binding domain"/>
    <property type="match status" value="1"/>
</dbReference>
<proteinExistence type="inferred from homology"/>
<comment type="similarity">
    <text evidence="1">Belongs to the LysR transcriptional regulatory family.</text>
</comment>
<dbReference type="PANTHER" id="PTHR30126:SF2">
    <property type="entry name" value="HTH-TYPE TRANSCRIPTIONAL REGULATOR YJIE"/>
    <property type="match status" value="1"/>
</dbReference>
<dbReference type="Gene3D" id="3.40.190.290">
    <property type="match status" value="1"/>
</dbReference>
<name>A0ABY0JS87_9ENTR</name>
<keyword evidence="4" id="KW-0804">Transcription</keyword>
<dbReference type="PROSITE" id="PS50931">
    <property type="entry name" value="HTH_LYSR"/>
    <property type="match status" value="1"/>
</dbReference>
<dbReference type="Pfam" id="PF00126">
    <property type="entry name" value="HTH_1"/>
    <property type="match status" value="1"/>
</dbReference>
<keyword evidence="7" id="KW-1185">Reference proteome</keyword>
<dbReference type="InterPro" id="IPR036388">
    <property type="entry name" value="WH-like_DNA-bd_sf"/>
</dbReference>
<dbReference type="Proteomes" id="UP000195338">
    <property type="component" value="Unassembled WGS sequence"/>
</dbReference>
<dbReference type="PANTHER" id="PTHR30126">
    <property type="entry name" value="HTH-TYPE TRANSCRIPTIONAL REGULATOR"/>
    <property type="match status" value="1"/>
</dbReference>
<keyword evidence="3" id="KW-0238">DNA-binding</keyword>
<reference evidence="6 7" key="1">
    <citation type="submission" date="2016-04" db="EMBL/GenBank/DDBJ databases">
        <authorList>
            <person name="Mornico D."/>
        </authorList>
    </citation>
    <scope>NUCLEOTIDE SEQUENCE [LARGE SCALE GENOMIC DNA]</scope>
    <source>
        <strain evidence="6 7">A121</strain>
    </source>
</reference>
<dbReference type="Pfam" id="PF03466">
    <property type="entry name" value="LysR_substrate"/>
    <property type="match status" value="1"/>
</dbReference>
<comment type="caution">
    <text evidence="6">The sequence shown here is derived from an EMBL/GenBank/DDBJ whole genome shotgun (WGS) entry which is preliminary data.</text>
</comment>
<dbReference type="SUPFAM" id="SSF53850">
    <property type="entry name" value="Periplasmic binding protein-like II"/>
    <property type="match status" value="1"/>
</dbReference>
<evidence type="ECO:0000259" key="5">
    <source>
        <dbReference type="PROSITE" id="PS50931"/>
    </source>
</evidence>
<evidence type="ECO:0000313" key="6">
    <source>
        <dbReference type="EMBL" id="SBW26681.1"/>
    </source>
</evidence>
<dbReference type="InterPro" id="IPR036390">
    <property type="entry name" value="WH_DNA-bd_sf"/>
</dbReference>
<dbReference type="SUPFAM" id="SSF46785">
    <property type="entry name" value="Winged helix' DNA-binding domain"/>
    <property type="match status" value="1"/>
</dbReference>
<dbReference type="EMBL" id="FLUX01000037">
    <property type="protein sequence ID" value="SBW26681.1"/>
    <property type="molecule type" value="Genomic_DNA"/>
</dbReference>
<gene>
    <name evidence="6" type="ORF">BN4901_3419</name>
</gene>